<sequence length="51" mass="5883">MNTLDVPRAVLTSIINSENWLLNKTPQELEKLALKEAEETSPKYKRVKTIK</sequence>
<proteinExistence type="predicted"/>
<evidence type="ECO:0000313" key="2">
    <source>
        <dbReference type="Proteomes" id="UP001432202"/>
    </source>
</evidence>
<accession>A0AAX4KXK2</accession>
<dbReference type="AlphaFoldDB" id="A0AAX4KXK2"/>
<dbReference type="RefSeq" id="WP_338598650.1">
    <property type="nucleotide sequence ID" value="NZ_CP146016.1"/>
</dbReference>
<dbReference type="Proteomes" id="UP001432202">
    <property type="component" value="Chromosome"/>
</dbReference>
<keyword evidence="2" id="KW-1185">Reference proteome</keyword>
<name>A0AAX4KXK2_9CREN</name>
<organism evidence="1 2">
    <name type="scientific">Sulfolobus tengchongensis</name>
    <dbReference type="NCBI Taxonomy" id="207809"/>
    <lineage>
        <taxon>Archaea</taxon>
        <taxon>Thermoproteota</taxon>
        <taxon>Thermoprotei</taxon>
        <taxon>Sulfolobales</taxon>
        <taxon>Sulfolobaceae</taxon>
        <taxon>Sulfolobus</taxon>
    </lineage>
</organism>
<dbReference type="GeneID" id="89336739"/>
<dbReference type="EMBL" id="CP146016">
    <property type="protein sequence ID" value="WWQ59475.1"/>
    <property type="molecule type" value="Genomic_DNA"/>
</dbReference>
<evidence type="ECO:0000313" key="1">
    <source>
        <dbReference type="EMBL" id="WWQ59475.1"/>
    </source>
</evidence>
<reference evidence="1 2" key="1">
    <citation type="submission" date="2024-02" db="EMBL/GenBank/DDBJ databases">
        <title>STSV induces naive adaptation in Sulfolobus.</title>
        <authorList>
            <person name="Xiang X."/>
            <person name="Song M."/>
        </authorList>
    </citation>
    <scope>NUCLEOTIDE SEQUENCE [LARGE SCALE GENOMIC DNA]</scope>
    <source>
        <strain evidence="1 2">RT2</strain>
    </source>
</reference>
<protein>
    <submittedName>
        <fullName evidence="1">Uncharacterized protein</fullName>
    </submittedName>
</protein>
<gene>
    <name evidence="1" type="ORF">V6M85_08185</name>
</gene>